<dbReference type="AlphaFoldDB" id="A0AAV9S6C9"/>
<evidence type="ECO:0000313" key="1">
    <source>
        <dbReference type="EMBL" id="KAK5616759.1"/>
    </source>
</evidence>
<evidence type="ECO:0000313" key="2">
    <source>
        <dbReference type="Proteomes" id="UP001311232"/>
    </source>
</evidence>
<accession>A0AAV9S6C9</accession>
<reference evidence="1 2" key="1">
    <citation type="submission" date="2021-06" db="EMBL/GenBank/DDBJ databases">
        <authorList>
            <person name="Palmer J.M."/>
        </authorList>
    </citation>
    <scope>NUCLEOTIDE SEQUENCE [LARGE SCALE GENOMIC DNA]</scope>
    <source>
        <strain evidence="1 2">MEX-2019</strain>
        <tissue evidence="1">Muscle</tissue>
    </source>
</reference>
<comment type="caution">
    <text evidence="1">The sequence shown here is derived from an EMBL/GenBank/DDBJ whole genome shotgun (WGS) entry which is preliminary data.</text>
</comment>
<sequence>MPESASLFMTSLLCPNPQLKPLPRILSPDSVLLALALFLSPDHRLMLNHWVCKPDSQCDAALLPPDDHPEEPKFSFLILSWILKRGSCAYRWWFPAKRLPERSINLLKLTTCV</sequence>
<protein>
    <submittedName>
        <fullName evidence="1">Uncharacterized protein</fullName>
    </submittedName>
</protein>
<organism evidence="1 2">
    <name type="scientific">Crenichthys baileyi</name>
    <name type="common">White River springfish</name>
    <dbReference type="NCBI Taxonomy" id="28760"/>
    <lineage>
        <taxon>Eukaryota</taxon>
        <taxon>Metazoa</taxon>
        <taxon>Chordata</taxon>
        <taxon>Craniata</taxon>
        <taxon>Vertebrata</taxon>
        <taxon>Euteleostomi</taxon>
        <taxon>Actinopterygii</taxon>
        <taxon>Neopterygii</taxon>
        <taxon>Teleostei</taxon>
        <taxon>Neoteleostei</taxon>
        <taxon>Acanthomorphata</taxon>
        <taxon>Ovalentaria</taxon>
        <taxon>Atherinomorphae</taxon>
        <taxon>Cyprinodontiformes</taxon>
        <taxon>Goodeidae</taxon>
        <taxon>Crenichthys</taxon>
    </lineage>
</organism>
<gene>
    <name evidence="1" type="ORF">CRENBAI_022425</name>
</gene>
<name>A0AAV9S6C9_9TELE</name>
<proteinExistence type="predicted"/>
<dbReference type="EMBL" id="JAHHUM010000872">
    <property type="protein sequence ID" value="KAK5616759.1"/>
    <property type="molecule type" value="Genomic_DNA"/>
</dbReference>
<dbReference type="Proteomes" id="UP001311232">
    <property type="component" value="Unassembled WGS sequence"/>
</dbReference>
<keyword evidence="2" id="KW-1185">Reference proteome</keyword>